<dbReference type="InterPro" id="IPR015943">
    <property type="entry name" value="WD40/YVTN_repeat-like_dom_sf"/>
</dbReference>
<dbReference type="Proteomes" id="UP001620408">
    <property type="component" value="Unassembled WGS sequence"/>
</dbReference>
<keyword evidence="2" id="KW-1185">Reference proteome</keyword>
<dbReference type="PANTHER" id="PTHR47197:SF3">
    <property type="entry name" value="DIHYDRO-HEME D1 DEHYDROGENASE"/>
    <property type="match status" value="1"/>
</dbReference>
<protein>
    <submittedName>
        <fullName evidence="1">PQQ-binding-like beta-propeller repeat protein</fullName>
    </submittedName>
</protein>
<sequence>MLRATYLPALPAPEPAMKASPVMLAVLSALLPAIGSAASTPAKPAPSYTVQQRYALGGEGGWDYLSLDPTTHRIFIARNDRVMVVDANTGKLTGEIAGMQHAHGVALATARRRGYVSNGKGDNVSVIDLDALKVVGQIPVSGKNPDAIVFDDAGGHVLTMNGHSNNISVIDPAAGKELTTIALSGKPEFAVTDGKGNLYVNLEDTSQLVHVDLKAGKVAHTWPLAPCDSPSGLAFDDANQRLFSVCDNQLMVVTDARDGHQVAKLAIGKGPDAAAFDPQTKQVFSSNGEGTLTVVHQDDADHYTVAANAPTQKGARTMALDAQQHRVYLVAANPAAKGAPVTGFTLLVAGSH</sequence>
<dbReference type="InterPro" id="IPR051200">
    <property type="entry name" value="Host-pathogen_enzymatic-act"/>
</dbReference>
<gene>
    <name evidence="1" type="ORF">ISS97_07070</name>
</gene>
<reference evidence="1 2" key="1">
    <citation type="submission" date="2020-10" db="EMBL/GenBank/DDBJ databases">
        <title>Phylogeny of dyella-like bacteria.</title>
        <authorList>
            <person name="Fu J."/>
        </authorList>
    </citation>
    <scope>NUCLEOTIDE SEQUENCE [LARGE SCALE GENOMIC DNA]</scope>
    <source>
        <strain evidence="1 2">BB4</strain>
    </source>
</reference>
<proteinExistence type="predicted"/>
<dbReference type="SUPFAM" id="SSF51004">
    <property type="entry name" value="C-terminal (heme d1) domain of cytochrome cd1-nitrite reductase"/>
    <property type="match status" value="1"/>
</dbReference>
<accession>A0ABW8K4X1</accession>
<dbReference type="Gene3D" id="2.130.10.10">
    <property type="entry name" value="YVTN repeat-like/Quinoprotein amine dehydrogenase"/>
    <property type="match status" value="2"/>
</dbReference>
<dbReference type="InterPro" id="IPR011048">
    <property type="entry name" value="Haem_d1_sf"/>
</dbReference>
<organism evidence="1 2">
    <name type="scientific">Dyella koreensis</name>
    <dbReference type="NCBI Taxonomy" id="311235"/>
    <lineage>
        <taxon>Bacteria</taxon>
        <taxon>Pseudomonadati</taxon>
        <taxon>Pseudomonadota</taxon>
        <taxon>Gammaproteobacteria</taxon>
        <taxon>Lysobacterales</taxon>
        <taxon>Rhodanobacteraceae</taxon>
        <taxon>Dyella</taxon>
    </lineage>
</organism>
<evidence type="ECO:0000313" key="2">
    <source>
        <dbReference type="Proteomes" id="UP001620408"/>
    </source>
</evidence>
<comment type="caution">
    <text evidence="1">The sequence shown here is derived from an EMBL/GenBank/DDBJ whole genome shotgun (WGS) entry which is preliminary data.</text>
</comment>
<dbReference type="PANTHER" id="PTHR47197">
    <property type="entry name" value="PROTEIN NIRF"/>
    <property type="match status" value="1"/>
</dbReference>
<name>A0ABW8K4X1_9GAMM</name>
<dbReference type="EMBL" id="JADIKD010000008">
    <property type="protein sequence ID" value="MFK2917017.1"/>
    <property type="molecule type" value="Genomic_DNA"/>
</dbReference>
<evidence type="ECO:0000313" key="1">
    <source>
        <dbReference type="EMBL" id="MFK2917017.1"/>
    </source>
</evidence>